<feature type="binding site" evidence="17">
    <location>
        <position position="228"/>
    </location>
    <ligand>
        <name>Ca(2+)</name>
        <dbReference type="ChEBI" id="CHEBI:29108"/>
        <label>1</label>
    </ligand>
</feature>
<dbReference type="GO" id="GO:0005576">
    <property type="term" value="C:extracellular region"/>
    <property type="evidence" value="ECO:0007669"/>
    <property type="project" value="UniProtKB-SubCell"/>
</dbReference>
<keyword evidence="9 17" id="KW-0106">Calcium</keyword>
<keyword evidence="14" id="KW-0376">Hydrogen peroxide</keyword>
<keyword evidence="12 19" id="KW-1015">Disulfide bond</keyword>
<dbReference type="InterPro" id="IPR019793">
    <property type="entry name" value="Peroxidases_heam-ligand_BS"/>
</dbReference>
<evidence type="ECO:0000256" key="6">
    <source>
        <dbReference type="ARBA" id="ARBA00022617"/>
    </source>
</evidence>
<reference evidence="21 22" key="1">
    <citation type="submission" date="2020-08" db="EMBL/GenBank/DDBJ databases">
        <title>Plant Genome Project.</title>
        <authorList>
            <person name="Zhang R.-G."/>
        </authorList>
    </citation>
    <scope>NUCLEOTIDE SEQUENCE [LARGE SCALE GENOMIC DNA]</scope>
    <source>
        <tissue evidence="21">Rhizome</tissue>
    </source>
</reference>
<dbReference type="CDD" id="cd00693">
    <property type="entry name" value="secretory_peroxidase"/>
    <property type="match status" value="1"/>
</dbReference>
<evidence type="ECO:0000256" key="1">
    <source>
        <dbReference type="ARBA" id="ARBA00000189"/>
    </source>
</evidence>
<dbReference type="EC" id="1.11.1.7" evidence="4"/>
<feature type="binding site" evidence="17">
    <location>
        <position position="216"/>
    </location>
    <ligand>
        <name>Ca(2+)</name>
        <dbReference type="ChEBI" id="CHEBI:29108"/>
        <label>1</label>
    </ligand>
</feature>
<dbReference type="AlphaFoldDB" id="A0A8J5GH23"/>
<evidence type="ECO:0000313" key="22">
    <source>
        <dbReference type="Proteomes" id="UP000734854"/>
    </source>
</evidence>
<proteinExistence type="inferred from homology"/>
<dbReference type="Gene3D" id="1.10.420.10">
    <property type="entry name" value="Peroxidase, domain 2"/>
    <property type="match status" value="1"/>
</dbReference>
<evidence type="ECO:0000256" key="7">
    <source>
        <dbReference type="ARBA" id="ARBA00022723"/>
    </source>
</evidence>
<comment type="cofactor">
    <cofactor evidence="17">
        <name>heme b</name>
        <dbReference type="ChEBI" id="CHEBI:60344"/>
    </cofactor>
    <text evidence="17">Binds 1 heme b (iron(II)-protoporphyrin IX) group per subunit.</text>
</comment>
<evidence type="ECO:0000256" key="12">
    <source>
        <dbReference type="ARBA" id="ARBA00023157"/>
    </source>
</evidence>
<evidence type="ECO:0000256" key="4">
    <source>
        <dbReference type="ARBA" id="ARBA00012313"/>
    </source>
</evidence>
<feature type="binding site" evidence="16">
    <location>
        <position position="303"/>
    </location>
    <ligand>
        <name>substrate</name>
    </ligand>
</feature>
<evidence type="ECO:0000256" key="8">
    <source>
        <dbReference type="ARBA" id="ARBA00022729"/>
    </source>
</evidence>
<evidence type="ECO:0000256" key="10">
    <source>
        <dbReference type="ARBA" id="ARBA00023002"/>
    </source>
</evidence>
<evidence type="ECO:0000256" key="15">
    <source>
        <dbReference type="PIRSR" id="PIRSR600823-1"/>
    </source>
</evidence>
<keyword evidence="11 17" id="KW-0408">Iron</keyword>
<dbReference type="PROSITE" id="PS00435">
    <property type="entry name" value="PEROXIDASE_1"/>
    <property type="match status" value="1"/>
</dbReference>
<evidence type="ECO:0000256" key="9">
    <source>
        <dbReference type="ARBA" id="ARBA00022837"/>
    </source>
</evidence>
<comment type="subcellular location">
    <subcellularLocation>
        <location evidence="2">Secreted</location>
    </subcellularLocation>
</comment>
<evidence type="ECO:0000256" key="11">
    <source>
        <dbReference type="ARBA" id="ARBA00023004"/>
    </source>
</evidence>
<comment type="cofactor">
    <cofactor evidence="17">
        <name>Ca(2+)</name>
        <dbReference type="ChEBI" id="CHEBI:29108"/>
    </cofactor>
    <text evidence="17">Binds 2 calcium ions per subunit.</text>
</comment>
<keyword evidence="8" id="KW-0732">Signal</keyword>
<dbReference type="PROSITE" id="PS50873">
    <property type="entry name" value="PEROXIDASE_4"/>
    <property type="match status" value="1"/>
</dbReference>
<dbReference type="GO" id="GO:0006979">
    <property type="term" value="P:response to oxidative stress"/>
    <property type="evidence" value="ECO:0007669"/>
    <property type="project" value="InterPro"/>
</dbReference>
<dbReference type="PRINTS" id="PR00458">
    <property type="entry name" value="PEROXIDASE"/>
</dbReference>
<organism evidence="21 22">
    <name type="scientific">Zingiber officinale</name>
    <name type="common">Ginger</name>
    <name type="synonym">Amomum zingiber</name>
    <dbReference type="NCBI Taxonomy" id="94328"/>
    <lineage>
        <taxon>Eukaryota</taxon>
        <taxon>Viridiplantae</taxon>
        <taxon>Streptophyta</taxon>
        <taxon>Embryophyta</taxon>
        <taxon>Tracheophyta</taxon>
        <taxon>Spermatophyta</taxon>
        <taxon>Magnoliopsida</taxon>
        <taxon>Liliopsida</taxon>
        <taxon>Zingiberales</taxon>
        <taxon>Zingiberaceae</taxon>
        <taxon>Zingiber</taxon>
    </lineage>
</organism>
<gene>
    <name evidence="21" type="ORF">ZIOFF_031705</name>
</gene>
<dbReference type="PANTHER" id="PTHR31388:SF5">
    <property type="entry name" value="PEROXIDASE"/>
    <property type="match status" value="1"/>
</dbReference>
<comment type="caution">
    <text evidence="21">The sequence shown here is derived from an EMBL/GenBank/DDBJ whole genome shotgun (WGS) entry which is preliminary data.</text>
</comment>
<dbReference type="Pfam" id="PF00141">
    <property type="entry name" value="peroxidase"/>
    <property type="match status" value="1"/>
</dbReference>
<feature type="disulfide bond" evidence="19">
    <location>
        <begin position="177"/>
        <end position="255"/>
    </location>
</feature>
<dbReference type="GO" id="GO:0140825">
    <property type="term" value="F:lactoperoxidase activity"/>
    <property type="evidence" value="ECO:0007669"/>
    <property type="project" value="UniProtKB-EC"/>
</dbReference>
<evidence type="ECO:0000259" key="20">
    <source>
        <dbReference type="PROSITE" id="PS50873"/>
    </source>
</evidence>
<dbReference type="GO" id="GO:0020037">
    <property type="term" value="F:heme binding"/>
    <property type="evidence" value="ECO:0007669"/>
    <property type="project" value="InterPro"/>
</dbReference>
<evidence type="ECO:0000256" key="13">
    <source>
        <dbReference type="ARBA" id="ARBA00023180"/>
    </source>
</evidence>
<dbReference type="GO" id="GO:0042744">
    <property type="term" value="P:hydrogen peroxide catabolic process"/>
    <property type="evidence" value="ECO:0007669"/>
    <property type="project" value="UniProtKB-KW"/>
</dbReference>
<dbReference type="PANTHER" id="PTHR31388">
    <property type="entry name" value="PEROXIDASE 72-RELATED"/>
    <property type="match status" value="1"/>
</dbReference>
<feature type="binding site" evidence="17">
    <location>
        <position position="214"/>
    </location>
    <ligand>
        <name>Ca(2+)</name>
        <dbReference type="ChEBI" id="CHEBI:29108"/>
        <label>1</label>
    </ligand>
</feature>
<keyword evidence="13" id="KW-0325">Glycoprotein</keyword>
<feature type="domain" description="Plant heme peroxidase family profile" evidence="20">
    <location>
        <begin position="167"/>
        <end position="458"/>
    </location>
</feature>
<dbReference type="EMBL" id="JACMSC010000009">
    <property type="protein sequence ID" value="KAG6506382.1"/>
    <property type="molecule type" value="Genomic_DNA"/>
</dbReference>
<keyword evidence="5" id="KW-0575">Peroxidase</keyword>
<evidence type="ECO:0000256" key="16">
    <source>
        <dbReference type="PIRSR" id="PIRSR600823-2"/>
    </source>
</evidence>
<feature type="binding site" evidence="17">
    <location>
        <position position="209"/>
    </location>
    <ligand>
        <name>Ca(2+)</name>
        <dbReference type="ChEBI" id="CHEBI:29108"/>
        <label>1</label>
    </ligand>
</feature>
<dbReference type="Proteomes" id="UP000734854">
    <property type="component" value="Unassembled WGS sequence"/>
</dbReference>
<evidence type="ECO:0000256" key="2">
    <source>
        <dbReference type="ARBA" id="ARBA00004613"/>
    </source>
</evidence>
<feature type="disulfide bond" evidence="19">
    <location>
        <begin position="210"/>
        <end position="213"/>
    </location>
</feature>
<feature type="disulfide bond" evidence="19">
    <location>
        <begin position="261"/>
        <end position="454"/>
    </location>
</feature>
<dbReference type="InterPro" id="IPR000823">
    <property type="entry name" value="Peroxidase_pln"/>
</dbReference>
<sequence length="458" mass="49450">MLEGKLKLPDQNLNDLLKPLVDLIDHLLQHNLSLFPQNNFDEANQNRQTDVNSSNAIKFPFGVFYAAACSNLSPDTISSSYEAGKLSDDVYRQIEIVASSHPSITTEHLSSSSSVGTILTVKRVYEILAKLNPLVQSLSRHFTTMPSVGTAAVALFLLVIASTAGAQLSHKYYSTTCPGLQPLVRRIIDQALSQDPTLGAALLRLFFHDCFGCDASVLLDDTATFAGEKNAAPNMNSLRGFQVIDAIKSSVEAKCRQTVSCADILALAARDSVAALGGPYWAVYLGRRDSRTASQREAVANLPPPGASLSTMVSSFGAKGLAAWDTIALSGAHTIGQARCANFRQHIYNDTDVDPGFAGVRQLACPASGGDSITAPLDVQTPMVFDNDYYKNLVARKGLLHSDQQLFNGGQYDYLVSLYSANQTAFFDDFATAMVKMGDMSPLTGSVGEIRTNCRRWN</sequence>
<keyword evidence="6" id="KW-0349">Heme</keyword>
<feature type="binding site" evidence="17">
    <location>
        <position position="381"/>
    </location>
    <ligand>
        <name>Ca(2+)</name>
        <dbReference type="ChEBI" id="CHEBI:29108"/>
        <label>2</label>
    </ligand>
</feature>
<feature type="active site" description="Proton acceptor" evidence="15">
    <location>
        <position position="208"/>
    </location>
</feature>
<dbReference type="InterPro" id="IPR002016">
    <property type="entry name" value="Haem_peroxidase"/>
</dbReference>
<keyword evidence="7 17" id="KW-0479">Metal-binding</keyword>
<evidence type="ECO:0000256" key="19">
    <source>
        <dbReference type="PIRSR" id="PIRSR600823-5"/>
    </source>
</evidence>
<protein>
    <recommendedName>
        <fullName evidence="4">peroxidase</fullName>
        <ecNumber evidence="4">1.11.1.7</ecNumber>
    </recommendedName>
</protein>
<keyword evidence="10" id="KW-0560">Oxidoreductase</keyword>
<accession>A0A8J5GH23</accession>
<feature type="binding site" evidence="17">
    <location>
        <position position="386"/>
    </location>
    <ligand>
        <name>Ca(2+)</name>
        <dbReference type="ChEBI" id="CHEBI:29108"/>
        <label>2</label>
    </ligand>
</feature>
<dbReference type="FunFam" id="1.10.420.10:FF:000006">
    <property type="entry name" value="Peroxidase"/>
    <property type="match status" value="1"/>
</dbReference>
<evidence type="ECO:0000256" key="5">
    <source>
        <dbReference type="ARBA" id="ARBA00022559"/>
    </source>
</evidence>
<feature type="site" description="Transition state stabilizer" evidence="18">
    <location>
        <position position="204"/>
    </location>
</feature>
<dbReference type="PROSITE" id="PS00436">
    <property type="entry name" value="PEROXIDASE_2"/>
    <property type="match status" value="1"/>
</dbReference>
<feature type="binding site" evidence="17">
    <location>
        <position position="212"/>
    </location>
    <ligand>
        <name>Ca(2+)</name>
        <dbReference type="ChEBI" id="CHEBI:29108"/>
        <label>1</label>
    </ligand>
</feature>
<dbReference type="InterPro" id="IPR019794">
    <property type="entry name" value="Peroxidases_AS"/>
</dbReference>
<evidence type="ECO:0000313" key="21">
    <source>
        <dbReference type="EMBL" id="KAG6506382.1"/>
    </source>
</evidence>
<name>A0A8J5GH23_ZINOF</name>
<dbReference type="InterPro" id="IPR010255">
    <property type="entry name" value="Haem_peroxidase_sf"/>
</dbReference>
<comment type="catalytic activity">
    <reaction evidence="1">
        <text>2 a phenolic donor + H2O2 = 2 a phenolic radical donor + 2 H2O</text>
        <dbReference type="Rhea" id="RHEA:56136"/>
        <dbReference type="ChEBI" id="CHEBI:15377"/>
        <dbReference type="ChEBI" id="CHEBI:16240"/>
        <dbReference type="ChEBI" id="CHEBI:139520"/>
        <dbReference type="ChEBI" id="CHEBI:139521"/>
        <dbReference type="EC" id="1.11.1.7"/>
    </reaction>
</comment>
<feature type="disulfide bond" evidence="19">
    <location>
        <begin position="340"/>
        <end position="365"/>
    </location>
</feature>
<evidence type="ECO:0000256" key="14">
    <source>
        <dbReference type="ARBA" id="ARBA00023324"/>
    </source>
</evidence>
<evidence type="ECO:0000256" key="18">
    <source>
        <dbReference type="PIRSR" id="PIRSR600823-4"/>
    </source>
</evidence>
<comment type="similarity">
    <text evidence="3">Belongs to the peroxidase family. Ascorbate peroxidase subfamily.</text>
</comment>
<evidence type="ECO:0000256" key="3">
    <source>
        <dbReference type="ARBA" id="ARBA00006873"/>
    </source>
</evidence>
<dbReference type="PRINTS" id="PR00461">
    <property type="entry name" value="PLPEROXIDASE"/>
</dbReference>
<keyword evidence="22" id="KW-1185">Reference proteome</keyword>
<dbReference type="FunFam" id="1.10.520.10:FF:000009">
    <property type="entry name" value="Peroxidase"/>
    <property type="match status" value="1"/>
</dbReference>
<dbReference type="Gene3D" id="1.10.520.10">
    <property type="match status" value="1"/>
</dbReference>
<dbReference type="SUPFAM" id="SSF48113">
    <property type="entry name" value="Heme-dependent peroxidases"/>
    <property type="match status" value="1"/>
</dbReference>
<evidence type="ECO:0000256" key="17">
    <source>
        <dbReference type="PIRSR" id="PIRSR600823-3"/>
    </source>
</evidence>
<feature type="binding site" evidence="17">
    <location>
        <position position="378"/>
    </location>
    <ligand>
        <name>Ca(2+)</name>
        <dbReference type="ChEBI" id="CHEBI:29108"/>
        <label>2</label>
    </ligand>
</feature>
<feature type="binding site" description="axial binding residue" evidence="17">
    <location>
        <position position="333"/>
    </location>
    <ligand>
        <name>heme b</name>
        <dbReference type="ChEBI" id="CHEBI:60344"/>
    </ligand>
    <ligandPart>
        <name>Fe</name>
        <dbReference type="ChEBI" id="CHEBI:18248"/>
    </ligandPart>
</feature>
<dbReference type="GO" id="GO:0046872">
    <property type="term" value="F:metal ion binding"/>
    <property type="evidence" value="ECO:0007669"/>
    <property type="project" value="UniProtKB-KW"/>
</dbReference>
<dbReference type="InterPro" id="IPR033905">
    <property type="entry name" value="Secretory_peroxidase"/>
</dbReference>
<feature type="binding site" evidence="17">
    <location>
        <position position="334"/>
    </location>
    <ligand>
        <name>Ca(2+)</name>
        <dbReference type="ChEBI" id="CHEBI:29108"/>
        <label>2</label>
    </ligand>
</feature>